<feature type="signal peptide" evidence="1">
    <location>
        <begin position="1"/>
        <end position="23"/>
    </location>
</feature>
<keyword evidence="1" id="KW-0732">Signal</keyword>
<organism evidence="3 4">
    <name type="scientific">Serratia aquatilis</name>
    <dbReference type="NCBI Taxonomy" id="1737515"/>
    <lineage>
        <taxon>Bacteria</taxon>
        <taxon>Pseudomonadati</taxon>
        <taxon>Pseudomonadota</taxon>
        <taxon>Gammaproteobacteria</taxon>
        <taxon>Enterobacterales</taxon>
        <taxon>Yersiniaceae</taxon>
        <taxon>Serratia</taxon>
    </lineage>
</organism>
<comment type="caution">
    <text evidence="3">The sequence shown here is derived from an EMBL/GenBank/DDBJ whole genome shotgun (WGS) entry which is preliminary data.</text>
</comment>
<dbReference type="InterPro" id="IPR036937">
    <property type="entry name" value="Adhesion_dom_fimbrial_sf"/>
</dbReference>
<evidence type="ECO:0000259" key="2">
    <source>
        <dbReference type="Pfam" id="PF00419"/>
    </source>
</evidence>
<dbReference type="RefSeq" id="WP_380681220.1">
    <property type="nucleotide sequence ID" value="NZ_JBHLXG010000038.1"/>
</dbReference>
<name>A0ABV6EK52_9GAMM</name>
<dbReference type="Pfam" id="PF00419">
    <property type="entry name" value="Fimbrial"/>
    <property type="match status" value="1"/>
</dbReference>
<proteinExistence type="predicted"/>
<feature type="domain" description="Fimbrial-type adhesion" evidence="2">
    <location>
        <begin position="183"/>
        <end position="331"/>
    </location>
</feature>
<evidence type="ECO:0000256" key="1">
    <source>
        <dbReference type="SAM" id="SignalP"/>
    </source>
</evidence>
<gene>
    <name evidence="3" type="ORF">ACFFJ3_23280</name>
</gene>
<dbReference type="SUPFAM" id="SSF49401">
    <property type="entry name" value="Bacterial adhesins"/>
    <property type="match status" value="1"/>
</dbReference>
<keyword evidence="4" id="KW-1185">Reference proteome</keyword>
<sequence>MVRFFMGAFVCLFLATLSFSAQALECHLDSVQGITEEVEDFGSIRIPMDLPVGARLWTSKQITRTMVCWAPPNAMSDEGIYLYPNPDQIALPPGISFGLIYNGKDEGKFGEKIYSGNRVPGGWKPSEGPRTSTFSIRYQVYLERTGPIGDIERLNLDMPIFQLDGVYGVNKERGKNYRYTLKGTMDEIQCSVSLTLPQSINFGSMTTWEGPGNNTPVASQSFSIGVSKRNCGTVNTDFSLNAIFDTRTNDASLPNNTQPPGTVSTMMDLGNGLGMTLQDSDGRAVSFNTPQPFVNMAGITDTTKRYTATLVAKGEAKEGPFNRPLILLVNYL</sequence>
<feature type="chain" id="PRO_5045730015" evidence="1">
    <location>
        <begin position="24"/>
        <end position="332"/>
    </location>
</feature>
<reference evidence="3 4" key="1">
    <citation type="submission" date="2024-09" db="EMBL/GenBank/DDBJ databases">
        <authorList>
            <person name="Sun Q."/>
            <person name="Mori K."/>
        </authorList>
    </citation>
    <scope>NUCLEOTIDE SEQUENCE [LARGE SCALE GENOMIC DNA]</scope>
    <source>
        <strain evidence="3 4">CCM 8626</strain>
    </source>
</reference>
<evidence type="ECO:0000313" key="4">
    <source>
        <dbReference type="Proteomes" id="UP001589792"/>
    </source>
</evidence>
<dbReference type="Gene3D" id="2.60.40.1090">
    <property type="entry name" value="Fimbrial-type adhesion domain"/>
    <property type="match status" value="1"/>
</dbReference>
<evidence type="ECO:0000313" key="3">
    <source>
        <dbReference type="EMBL" id="MFC0229383.1"/>
    </source>
</evidence>
<dbReference type="Proteomes" id="UP001589792">
    <property type="component" value="Unassembled WGS sequence"/>
</dbReference>
<accession>A0ABV6EK52</accession>
<dbReference type="EMBL" id="JBHLXG010000038">
    <property type="protein sequence ID" value="MFC0229383.1"/>
    <property type="molecule type" value="Genomic_DNA"/>
</dbReference>
<dbReference type="InterPro" id="IPR008966">
    <property type="entry name" value="Adhesion_dom_sf"/>
</dbReference>
<dbReference type="InterPro" id="IPR000259">
    <property type="entry name" value="Adhesion_dom_fimbrial"/>
</dbReference>
<protein>
    <submittedName>
        <fullName evidence="3">Fimbrial protein</fullName>
    </submittedName>
</protein>